<keyword evidence="3" id="KW-0677">Repeat</keyword>
<dbReference type="InterPro" id="IPR051950">
    <property type="entry name" value="Dev_reg/Prot_inhib"/>
</dbReference>
<dbReference type="Pfam" id="PF00086">
    <property type="entry name" value="Thyroglobulin_1"/>
    <property type="match status" value="2"/>
</dbReference>
<feature type="chain" id="PRO_5043932502" evidence="6">
    <location>
        <begin position="22"/>
        <end position="396"/>
    </location>
</feature>
<keyword evidence="9" id="KW-1185">Reference proteome</keyword>
<feature type="domain" description="Thyroglobulin type-1" evidence="7">
    <location>
        <begin position="286"/>
        <end position="361"/>
    </location>
</feature>
<evidence type="ECO:0000256" key="2">
    <source>
        <dbReference type="ARBA" id="ARBA00022525"/>
    </source>
</evidence>
<evidence type="ECO:0000313" key="9">
    <source>
        <dbReference type="Proteomes" id="UP001054837"/>
    </source>
</evidence>
<dbReference type="GO" id="GO:0007160">
    <property type="term" value="P:cell-matrix adhesion"/>
    <property type="evidence" value="ECO:0007669"/>
    <property type="project" value="TreeGrafter"/>
</dbReference>
<comment type="caution">
    <text evidence="8">The sequence shown here is derived from an EMBL/GenBank/DDBJ whole genome shotgun (WGS) entry which is preliminary data.</text>
</comment>
<proteinExistence type="predicted"/>
<organism evidence="8 9">
    <name type="scientific">Caerostris darwini</name>
    <dbReference type="NCBI Taxonomy" id="1538125"/>
    <lineage>
        <taxon>Eukaryota</taxon>
        <taxon>Metazoa</taxon>
        <taxon>Ecdysozoa</taxon>
        <taxon>Arthropoda</taxon>
        <taxon>Chelicerata</taxon>
        <taxon>Arachnida</taxon>
        <taxon>Araneae</taxon>
        <taxon>Araneomorphae</taxon>
        <taxon>Entelegynae</taxon>
        <taxon>Araneoidea</taxon>
        <taxon>Araneidae</taxon>
        <taxon>Caerostris</taxon>
    </lineage>
</organism>
<protein>
    <submittedName>
        <fullName evidence="8">Nidogen-2</fullName>
    </submittedName>
</protein>
<dbReference type="EMBL" id="BPLQ01001278">
    <property type="protein sequence ID" value="GIX80286.1"/>
    <property type="molecule type" value="Genomic_DNA"/>
</dbReference>
<keyword evidence="2" id="KW-0964">Secreted</keyword>
<dbReference type="CDD" id="cd00191">
    <property type="entry name" value="TY"/>
    <property type="match status" value="2"/>
</dbReference>
<accession>A0AAV4N8E6</accession>
<dbReference type="PANTHER" id="PTHR12352:SF3">
    <property type="entry name" value="NIDOGEN-2"/>
    <property type="match status" value="1"/>
</dbReference>
<dbReference type="PROSITE" id="PS51162">
    <property type="entry name" value="THYROGLOBULIN_1_2"/>
    <property type="match status" value="2"/>
</dbReference>
<evidence type="ECO:0000256" key="6">
    <source>
        <dbReference type="SAM" id="SignalP"/>
    </source>
</evidence>
<feature type="domain" description="Thyroglobulin type-1" evidence="7">
    <location>
        <begin position="130"/>
        <end position="210"/>
    </location>
</feature>
<dbReference type="SUPFAM" id="SSF57610">
    <property type="entry name" value="Thyroglobulin type-1 domain"/>
    <property type="match status" value="3"/>
</dbReference>
<dbReference type="GO" id="GO:0005615">
    <property type="term" value="C:extracellular space"/>
    <property type="evidence" value="ECO:0007669"/>
    <property type="project" value="TreeGrafter"/>
</dbReference>
<dbReference type="PANTHER" id="PTHR12352">
    <property type="entry name" value="SECRETED MODULAR CALCIUM-BINDING PROTEIN"/>
    <property type="match status" value="1"/>
</dbReference>
<evidence type="ECO:0000256" key="4">
    <source>
        <dbReference type="ARBA" id="ARBA00023157"/>
    </source>
</evidence>
<reference evidence="8 9" key="1">
    <citation type="submission" date="2021-06" db="EMBL/GenBank/DDBJ databases">
        <title>Caerostris darwini draft genome.</title>
        <authorList>
            <person name="Kono N."/>
            <person name="Arakawa K."/>
        </authorList>
    </citation>
    <scope>NUCLEOTIDE SEQUENCE [LARGE SCALE GENOMIC DNA]</scope>
</reference>
<dbReference type="Gene3D" id="4.10.800.10">
    <property type="entry name" value="Thyroglobulin type-1"/>
    <property type="match status" value="2"/>
</dbReference>
<evidence type="ECO:0000259" key="7">
    <source>
        <dbReference type="PROSITE" id="PS51162"/>
    </source>
</evidence>
<name>A0AAV4N8E6_9ARAC</name>
<dbReference type="Proteomes" id="UP001054837">
    <property type="component" value="Unassembled WGS sequence"/>
</dbReference>
<dbReference type="SMART" id="SM00211">
    <property type="entry name" value="TY"/>
    <property type="match status" value="3"/>
</dbReference>
<sequence length="396" mass="45109">MLTRIVLFLCVIVYFFCHVNSQFRFGCDDFCKEQDECPEFDCGNGTLIRNGTTCGCCDICIESLNICMRHLHRIIEIEYFIFKIFACDICIESLSEGEPCEAALFAIIPRQACGPGLACDKATKKCAPANTQCVKDRANFYNQLLFEEFPNQKSAPVCDEQGFYKSLVCQSDIVCYCVDKDGNRIFGTEVAPDIVGEGGSPDPEKMEAYCNCSRDFVEFPKEAPDGNFLRCLPNGHYDPLQCSENWCYCMEDANPDTVDEARFNTSLRDLKCYDEDVHGHIDPTFRTRCWKERIGLKRVVRKHEMQGIALIGLDLPRCDLDGSYAPLQCNKDSCYCVNKEGEEFGGYRVPRNSKEAKDMDCRCARDKDLISHVTKKTENMKRFLERYSCSKNGNYV</sequence>
<gene>
    <name evidence="8" type="primary">X975_27138</name>
    <name evidence="8" type="ORF">CDAR_394032</name>
</gene>
<comment type="subcellular location">
    <subcellularLocation>
        <location evidence="1">Secreted</location>
    </subcellularLocation>
</comment>
<evidence type="ECO:0000313" key="8">
    <source>
        <dbReference type="EMBL" id="GIX80286.1"/>
    </source>
</evidence>
<dbReference type="InterPro" id="IPR036857">
    <property type="entry name" value="Thyroglobulin_1_sf"/>
</dbReference>
<evidence type="ECO:0000256" key="5">
    <source>
        <dbReference type="PROSITE-ProRule" id="PRU00500"/>
    </source>
</evidence>
<dbReference type="InterPro" id="IPR000716">
    <property type="entry name" value="Thyroglobulin_1"/>
</dbReference>
<evidence type="ECO:0000256" key="1">
    <source>
        <dbReference type="ARBA" id="ARBA00004613"/>
    </source>
</evidence>
<feature type="signal peptide" evidence="6">
    <location>
        <begin position="1"/>
        <end position="21"/>
    </location>
</feature>
<dbReference type="AlphaFoldDB" id="A0AAV4N8E6"/>
<evidence type="ECO:0000256" key="3">
    <source>
        <dbReference type="ARBA" id="ARBA00022737"/>
    </source>
</evidence>
<keyword evidence="4" id="KW-1015">Disulfide bond</keyword>
<keyword evidence="6" id="KW-0732">Signal</keyword>
<comment type="caution">
    <text evidence="5">Lacks conserved residue(s) required for the propagation of feature annotation.</text>
</comment>
<dbReference type="GO" id="GO:0005604">
    <property type="term" value="C:basement membrane"/>
    <property type="evidence" value="ECO:0007669"/>
    <property type="project" value="TreeGrafter"/>
</dbReference>